<organism evidence="3 4">
    <name type="scientific">Hohenbuehelia grisea</name>
    <dbReference type="NCBI Taxonomy" id="104357"/>
    <lineage>
        <taxon>Eukaryota</taxon>
        <taxon>Fungi</taxon>
        <taxon>Dikarya</taxon>
        <taxon>Basidiomycota</taxon>
        <taxon>Agaricomycotina</taxon>
        <taxon>Agaricomycetes</taxon>
        <taxon>Agaricomycetidae</taxon>
        <taxon>Agaricales</taxon>
        <taxon>Pleurotineae</taxon>
        <taxon>Pleurotaceae</taxon>
        <taxon>Hohenbuehelia</taxon>
    </lineage>
</organism>
<dbReference type="Gene3D" id="3.60.10.10">
    <property type="entry name" value="Endonuclease/exonuclease/phosphatase"/>
    <property type="match status" value="1"/>
</dbReference>
<reference evidence="4" key="1">
    <citation type="submission" date="2024-06" db="EMBL/GenBank/DDBJ databases">
        <title>Multi-omics analyses provide insights into the biosynthesis of the anticancer antibiotic pleurotin in Hohenbuehelia grisea.</title>
        <authorList>
            <person name="Weaver J.A."/>
            <person name="Alberti F."/>
        </authorList>
    </citation>
    <scope>NUCLEOTIDE SEQUENCE [LARGE SCALE GENOMIC DNA]</scope>
    <source>
        <strain evidence="4">T-177</strain>
    </source>
</reference>
<dbReference type="SUPFAM" id="SSF56219">
    <property type="entry name" value="DNase I-like"/>
    <property type="match status" value="1"/>
</dbReference>
<feature type="transmembrane region" description="Helical" evidence="1">
    <location>
        <begin position="401"/>
        <end position="426"/>
    </location>
</feature>
<dbReference type="InterPro" id="IPR000300">
    <property type="entry name" value="IPPc"/>
</dbReference>
<keyword evidence="1" id="KW-1133">Transmembrane helix</keyword>
<sequence>MVDSSQAGAGAGADSTSGRLLVQIASYNTNLQGLLGVPQDLVDWLAPTLQVSNFLSREHRAPDIVAVGFQELLPLHIGLAGLSKSVINERDTHILSQIQAHAPGKESYSLVAKVVNVGVALLVYARDDGVARNICDVQTQWTGTGPMFMGNKGAVGIRFRVRPSREDSDGVGETYTFVCAHLTAHEPRLADRIADYHHIVRTLLFPPLPGSNSTAPSTLYATSHLFFLGDLNFRLVIPGTHPLSGLTLRHEFANALEQESSREELKEFDQLRNEMRKGTVFAGFREGEFWKFKCSYKYELGEIDKYSTKRVPSWTDRVLYATHSDSVEAPEASNITNLLYTSIPAYTTSDHKPIVCLLLLPAPAAISYESPPTIQLPATYTPTPDPYASLKRYIGRSTDRVVGICWWCFALLGAGSAVVGIFNFFLGLGAWRWWRWGSVPASNSA</sequence>
<keyword evidence="4" id="KW-1185">Reference proteome</keyword>
<evidence type="ECO:0000313" key="4">
    <source>
        <dbReference type="Proteomes" id="UP001556367"/>
    </source>
</evidence>
<protein>
    <recommendedName>
        <fullName evidence="2">Inositol polyphosphate-related phosphatase domain-containing protein</fullName>
    </recommendedName>
</protein>
<evidence type="ECO:0000256" key="1">
    <source>
        <dbReference type="SAM" id="Phobius"/>
    </source>
</evidence>
<dbReference type="InterPro" id="IPR046985">
    <property type="entry name" value="IP5"/>
</dbReference>
<feature type="domain" description="Inositol polyphosphate-related phosphatase" evidence="2">
    <location>
        <begin position="18"/>
        <end position="367"/>
    </location>
</feature>
<gene>
    <name evidence="3" type="ORF">HGRIS_012882</name>
</gene>
<dbReference type="PANTHER" id="PTHR11200:SF286">
    <property type="entry name" value="5-PHOSPHATASE, PUTATIVE (AFU_ORTHOLOGUE AFUA_5G07600)-RELATED"/>
    <property type="match status" value="1"/>
</dbReference>
<dbReference type="EMBL" id="JASNQZ010000015">
    <property type="protein sequence ID" value="KAL0946695.1"/>
    <property type="molecule type" value="Genomic_DNA"/>
</dbReference>
<evidence type="ECO:0000313" key="3">
    <source>
        <dbReference type="EMBL" id="KAL0946695.1"/>
    </source>
</evidence>
<keyword evidence="1" id="KW-0812">Transmembrane</keyword>
<name>A0ABR3IU11_9AGAR</name>
<dbReference type="PANTHER" id="PTHR11200">
    <property type="entry name" value="INOSITOL 5-PHOSPHATASE"/>
    <property type="match status" value="1"/>
</dbReference>
<dbReference type="Proteomes" id="UP001556367">
    <property type="component" value="Unassembled WGS sequence"/>
</dbReference>
<dbReference type="Pfam" id="PF22669">
    <property type="entry name" value="Exo_endo_phos2"/>
    <property type="match status" value="1"/>
</dbReference>
<dbReference type="InterPro" id="IPR036691">
    <property type="entry name" value="Endo/exonu/phosph_ase_sf"/>
</dbReference>
<keyword evidence="1" id="KW-0472">Membrane</keyword>
<proteinExistence type="predicted"/>
<comment type="caution">
    <text evidence="3">The sequence shown here is derived from an EMBL/GenBank/DDBJ whole genome shotgun (WGS) entry which is preliminary data.</text>
</comment>
<dbReference type="SMART" id="SM00128">
    <property type="entry name" value="IPPc"/>
    <property type="match status" value="1"/>
</dbReference>
<accession>A0ABR3IU11</accession>
<evidence type="ECO:0000259" key="2">
    <source>
        <dbReference type="SMART" id="SM00128"/>
    </source>
</evidence>